<dbReference type="InterPro" id="IPR000483">
    <property type="entry name" value="Cys-rich_flank_reg_C"/>
</dbReference>
<dbReference type="PANTHER" id="PTHR45773:SF10">
    <property type="match status" value="1"/>
</dbReference>
<evidence type="ECO:0000256" key="15">
    <source>
        <dbReference type="SAM" id="MobiDB-lite"/>
    </source>
</evidence>
<dbReference type="GeneTree" id="ENSGT00940000158933"/>
<keyword evidence="7 16" id="KW-0812">Transmembrane</keyword>
<dbReference type="InterPro" id="IPR001611">
    <property type="entry name" value="Leu-rich_rpt"/>
</dbReference>
<keyword evidence="11" id="KW-0406">Ion transport</keyword>
<dbReference type="AlphaFoldDB" id="A0A3B3R1F8"/>
<dbReference type="STRING" id="1676925.ENSPKIP00000012218"/>
<evidence type="ECO:0000256" key="13">
    <source>
        <dbReference type="ARBA" id="ARBA00023157"/>
    </source>
</evidence>
<evidence type="ECO:0000256" key="2">
    <source>
        <dbReference type="ARBA" id="ARBA00004479"/>
    </source>
</evidence>
<dbReference type="Gene3D" id="3.80.10.10">
    <property type="entry name" value="Ribonuclease Inhibitor"/>
    <property type="match status" value="2"/>
</dbReference>
<keyword evidence="4" id="KW-0813">Transport</keyword>
<evidence type="ECO:0000256" key="14">
    <source>
        <dbReference type="ARBA" id="ARBA00023303"/>
    </source>
</evidence>
<dbReference type="Pfam" id="PF13855">
    <property type="entry name" value="LRR_8"/>
    <property type="match status" value="1"/>
</dbReference>
<sequence>MAGRTRELLAKPTLSCGHIIWTLSAMLAIQIASGCPTACTCYPKIKVVECRGRGLRDIPRQLQLNTLELYLEHNRIRILGSTAFRETPLLRVLNLANNSITTISTNTFQGLRGLLVLNLANNSIQDIDRHLFRPIRSLSDLNLSHNSISRLPATLPDSMHNLTRLSLRHNRLQKLHWMLLESLTKLQILSLHGNPWKCDCQLISLKLWLETFLFKGGIMDEIRCAQPGDLREEDLRNIPYKLFGSCLNISQRHPLAHLHHQATEHESPYSSGNRGGDSGCGAKQRARPPNLRHAIATVAITGVVCGLVCLMMLGAAVYGCTYAAVTARYQRDLRQAERVAPSSRQSSGEGKELRRDSTLSAAHAHACSASM</sequence>
<dbReference type="GO" id="GO:0007409">
    <property type="term" value="P:axonogenesis"/>
    <property type="evidence" value="ECO:0007669"/>
    <property type="project" value="TreeGrafter"/>
</dbReference>
<dbReference type="Ensembl" id="ENSPKIT00000036607.1">
    <property type="protein sequence ID" value="ENSPKIP00000012218.1"/>
    <property type="gene ID" value="ENSPKIG00000000091.1"/>
</dbReference>
<dbReference type="GO" id="GO:0071805">
    <property type="term" value="P:potassium ion transmembrane transport"/>
    <property type="evidence" value="ECO:0007669"/>
    <property type="project" value="UniProtKB-ARBA"/>
</dbReference>
<evidence type="ECO:0000256" key="4">
    <source>
        <dbReference type="ARBA" id="ARBA00022448"/>
    </source>
</evidence>
<dbReference type="GO" id="GO:0051965">
    <property type="term" value="P:positive regulation of synapse assembly"/>
    <property type="evidence" value="ECO:0007669"/>
    <property type="project" value="TreeGrafter"/>
</dbReference>
<feature type="signal peptide" evidence="17">
    <location>
        <begin position="1"/>
        <end position="34"/>
    </location>
</feature>
<dbReference type="RefSeq" id="XP_023647362.1">
    <property type="nucleotide sequence ID" value="XM_023791594.2"/>
</dbReference>
<evidence type="ECO:0000256" key="11">
    <source>
        <dbReference type="ARBA" id="ARBA00023065"/>
    </source>
</evidence>
<evidence type="ECO:0000313" key="21">
    <source>
        <dbReference type="Proteomes" id="UP000261540"/>
    </source>
</evidence>
<feature type="chain" id="PRO_5017287347" evidence="17">
    <location>
        <begin position="35"/>
        <end position="371"/>
    </location>
</feature>
<reference evidence="20" key="2">
    <citation type="submission" date="2025-09" db="UniProtKB">
        <authorList>
            <consortium name="Ensembl"/>
        </authorList>
    </citation>
    <scope>IDENTIFICATION</scope>
</reference>
<evidence type="ECO:0000256" key="1">
    <source>
        <dbReference type="ARBA" id="ARBA00004162"/>
    </source>
</evidence>
<keyword evidence="14" id="KW-0407">Ion channel</keyword>
<proteinExistence type="inferred from homology"/>
<keyword evidence="8 17" id="KW-0732">Signal</keyword>
<protein>
    <submittedName>
        <fullName evidence="20">Leucine rich repeats and transmembrane domains 1</fullName>
    </submittedName>
</protein>
<dbReference type="PROSITE" id="PS51450">
    <property type="entry name" value="LRR"/>
    <property type="match status" value="2"/>
</dbReference>
<feature type="compositionally biased region" description="Low complexity" evidence="15">
    <location>
        <begin position="360"/>
        <end position="371"/>
    </location>
</feature>
<evidence type="ECO:0000259" key="19">
    <source>
        <dbReference type="SMART" id="SM00082"/>
    </source>
</evidence>
<dbReference type="InterPro" id="IPR003591">
    <property type="entry name" value="Leu-rich_rpt_typical-subtyp"/>
</dbReference>
<reference evidence="20" key="1">
    <citation type="submission" date="2025-08" db="UniProtKB">
        <authorList>
            <consortium name="Ensembl"/>
        </authorList>
    </citation>
    <scope>IDENTIFICATION</scope>
</reference>
<keyword evidence="13" id="KW-1015">Disulfide bond</keyword>
<evidence type="ECO:0000256" key="8">
    <source>
        <dbReference type="ARBA" id="ARBA00022729"/>
    </source>
</evidence>
<evidence type="ECO:0000256" key="7">
    <source>
        <dbReference type="ARBA" id="ARBA00022692"/>
    </source>
</evidence>
<dbReference type="SMART" id="SM00013">
    <property type="entry name" value="LRRNT"/>
    <property type="match status" value="1"/>
</dbReference>
<dbReference type="GeneID" id="111833383"/>
<evidence type="ECO:0000256" key="10">
    <source>
        <dbReference type="ARBA" id="ARBA00022989"/>
    </source>
</evidence>
<evidence type="ECO:0000313" key="20">
    <source>
        <dbReference type="Ensembl" id="ENSPKIP00000012218.1"/>
    </source>
</evidence>
<keyword evidence="6" id="KW-0433">Leucine-rich repeat</keyword>
<evidence type="ECO:0000256" key="17">
    <source>
        <dbReference type="SAM" id="SignalP"/>
    </source>
</evidence>
<comment type="subcellular location">
    <subcellularLocation>
        <location evidence="1">Cell membrane</location>
        <topology evidence="1">Single-pass membrane protein</topology>
    </subcellularLocation>
    <subcellularLocation>
        <location evidence="2">Membrane</location>
        <topology evidence="2">Single-pass type I membrane protein</topology>
    </subcellularLocation>
</comment>
<keyword evidence="9" id="KW-0677">Repeat</keyword>
<dbReference type="SMART" id="SM00082">
    <property type="entry name" value="LRRCT"/>
    <property type="match status" value="1"/>
</dbReference>
<dbReference type="SMART" id="SM00369">
    <property type="entry name" value="LRR_TYP"/>
    <property type="match status" value="5"/>
</dbReference>
<feature type="domain" description="LRRNT" evidence="18">
    <location>
        <begin position="34"/>
        <end position="68"/>
    </location>
</feature>
<dbReference type="Proteomes" id="UP000261540">
    <property type="component" value="Unplaced"/>
</dbReference>
<dbReference type="InterPro" id="IPR032675">
    <property type="entry name" value="LRR_dom_sf"/>
</dbReference>
<feature type="region of interest" description="Disordered" evidence="15">
    <location>
        <begin position="261"/>
        <end position="285"/>
    </location>
</feature>
<dbReference type="GO" id="GO:0005886">
    <property type="term" value="C:plasma membrane"/>
    <property type="evidence" value="ECO:0007669"/>
    <property type="project" value="UniProtKB-SubCell"/>
</dbReference>
<dbReference type="PROSITE" id="PS51257">
    <property type="entry name" value="PROKAR_LIPOPROTEIN"/>
    <property type="match status" value="1"/>
</dbReference>
<accession>A0A3B3R1F8</accession>
<evidence type="ECO:0000259" key="18">
    <source>
        <dbReference type="SMART" id="SM00013"/>
    </source>
</evidence>
<organism evidence="20 21">
    <name type="scientific">Paramormyrops kingsleyae</name>
    <dbReference type="NCBI Taxonomy" id="1676925"/>
    <lineage>
        <taxon>Eukaryota</taxon>
        <taxon>Metazoa</taxon>
        <taxon>Chordata</taxon>
        <taxon>Craniata</taxon>
        <taxon>Vertebrata</taxon>
        <taxon>Euteleostomi</taxon>
        <taxon>Actinopterygii</taxon>
        <taxon>Neopterygii</taxon>
        <taxon>Teleostei</taxon>
        <taxon>Osteoglossocephala</taxon>
        <taxon>Osteoglossomorpha</taxon>
        <taxon>Osteoglossiformes</taxon>
        <taxon>Mormyridae</taxon>
        <taxon>Paramormyrops</taxon>
    </lineage>
</organism>
<evidence type="ECO:0000256" key="5">
    <source>
        <dbReference type="ARBA" id="ARBA00022475"/>
    </source>
</evidence>
<keyword evidence="5" id="KW-1003">Cell membrane</keyword>
<name>A0A3B3R1F8_9TELE</name>
<feature type="transmembrane region" description="Helical" evidence="16">
    <location>
        <begin position="294"/>
        <end position="325"/>
    </location>
</feature>
<keyword evidence="10 16" id="KW-1133">Transmembrane helix</keyword>
<comment type="similarity">
    <text evidence="3">Belongs to the SLITRK family.</text>
</comment>
<evidence type="ECO:0000256" key="16">
    <source>
        <dbReference type="SAM" id="Phobius"/>
    </source>
</evidence>
<dbReference type="PANTHER" id="PTHR45773">
    <property type="entry name" value="SLIT AND NTRK-LIKE PROTEIN 4-RELATED"/>
    <property type="match status" value="1"/>
</dbReference>
<evidence type="ECO:0000256" key="12">
    <source>
        <dbReference type="ARBA" id="ARBA00023136"/>
    </source>
</evidence>
<evidence type="ECO:0000256" key="6">
    <source>
        <dbReference type="ARBA" id="ARBA00022614"/>
    </source>
</evidence>
<dbReference type="FunFam" id="3.80.10.10:FF:000015">
    <property type="entry name" value="Leucine rich repeat containing 38"/>
    <property type="match status" value="1"/>
</dbReference>
<dbReference type="OrthoDB" id="1394818at2759"/>
<dbReference type="InterPro" id="IPR000372">
    <property type="entry name" value="LRRNT"/>
</dbReference>
<dbReference type="SUPFAM" id="SSF52058">
    <property type="entry name" value="L domain-like"/>
    <property type="match status" value="1"/>
</dbReference>
<feature type="region of interest" description="Disordered" evidence="15">
    <location>
        <begin position="335"/>
        <end position="371"/>
    </location>
</feature>
<keyword evidence="12 16" id="KW-0472">Membrane</keyword>
<evidence type="ECO:0000256" key="3">
    <source>
        <dbReference type="ARBA" id="ARBA00010439"/>
    </source>
</evidence>
<feature type="domain" description="LRRCT" evidence="19">
    <location>
        <begin position="194"/>
        <end position="247"/>
    </location>
</feature>
<evidence type="ECO:0000256" key="9">
    <source>
        <dbReference type="ARBA" id="ARBA00022737"/>
    </source>
</evidence>
<keyword evidence="21" id="KW-1185">Reference proteome</keyword>